<proteinExistence type="predicted"/>
<dbReference type="InterPro" id="IPR036390">
    <property type="entry name" value="WH_DNA-bd_sf"/>
</dbReference>
<dbReference type="HOGENOM" id="CLU_063440_3_3_3"/>
<dbReference type="RefSeq" id="WP_023174310.1">
    <property type="nucleotide sequence ID" value="NC_022600.1"/>
</dbReference>
<dbReference type="InterPro" id="IPR036388">
    <property type="entry name" value="WH-like_DNA-bd_sf"/>
</dbReference>
<dbReference type="SUPFAM" id="SSF46785">
    <property type="entry name" value="Winged helix' DNA-binding domain"/>
    <property type="match status" value="1"/>
</dbReference>
<dbReference type="Proteomes" id="UP000017396">
    <property type="component" value="Chromosome"/>
</dbReference>
<dbReference type="eggNOG" id="COG1695">
    <property type="taxonomic scope" value="Bacteria"/>
</dbReference>
<dbReference type="EMBL" id="CP003587">
    <property type="protein sequence ID" value="AGY59089.1"/>
    <property type="molecule type" value="Genomic_DNA"/>
</dbReference>
<sequence>MALSSSFPNLTALEEDYLLILQGQDLFGLQIKRALEEASNGEIVVRPGSLYNTLQRLEKKELLESWWAADPDTPDNPQLRRYYRLSERGKDYLAWRELRRQQFAAWIKAQAN</sequence>
<evidence type="ECO:0000259" key="1">
    <source>
        <dbReference type="Pfam" id="PF03551"/>
    </source>
</evidence>
<gene>
    <name evidence="2" type="ORF">GKIL_2843</name>
</gene>
<protein>
    <submittedName>
        <fullName evidence="2">PadR family transcriptional regulator</fullName>
    </submittedName>
</protein>
<reference evidence="2 3" key="1">
    <citation type="journal article" date="2013" name="PLoS ONE">
        <title>Cultivation and Complete Genome Sequencing of Gloeobacter kilaueensis sp. nov., from a Lava Cave in Kilauea Caldera, Hawai'i.</title>
        <authorList>
            <person name="Saw J.H."/>
            <person name="Schatz M."/>
            <person name="Brown M.V."/>
            <person name="Kunkel D.D."/>
            <person name="Foster J.S."/>
            <person name="Shick H."/>
            <person name="Christensen S."/>
            <person name="Hou S."/>
            <person name="Wan X."/>
            <person name="Donachie S.P."/>
        </authorList>
    </citation>
    <scope>NUCLEOTIDE SEQUENCE [LARGE SCALE GENOMIC DNA]</scope>
    <source>
        <strain evidence="3">JS</strain>
    </source>
</reference>
<organism evidence="2 3">
    <name type="scientific">Gloeobacter kilaueensis (strain ATCC BAA-2537 / CCAP 1431/1 / ULC 316 / JS1)</name>
    <dbReference type="NCBI Taxonomy" id="1183438"/>
    <lineage>
        <taxon>Bacteria</taxon>
        <taxon>Bacillati</taxon>
        <taxon>Cyanobacteriota</taxon>
        <taxon>Cyanophyceae</taxon>
        <taxon>Gloeobacterales</taxon>
        <taxon>Gloeobacteraceae</taxon>
        <taxon>Gloeobacter</taxon>
    </lineage>
</organism>
<dbReference type="OrthoDB" id="9808017at2"/>
<dbReference type="KEGG" id="glj:GKIL_2843"/>
<dbReference type="InterPro" id="IPR052509">
    <property type="entry name" value="Metal_resp_DNA-bind_regulator"/>
</dbReference>
<name>U5QNA5_GLOK1</name>
<feature type="domain" description="Transcription regulator PadR N-terminal" evidence="1">
    <location>
        <begin position="18"/>
        <end position="94"/>
    </location>
</feature>
<keyword evidence="3" id="KW-1185">Reference proteome</keyword>
<dbReference type="PANTHER" id="PTHR33169:SF14">
    <property type="entry name" value="TRANSCRIPTIONAL REGULATOR RV3488"/>
    <property type="match status" value="1"/>
</dbReference>
<accession>U5QNA5</accession>
<dbReference type="AlphaFoldDB" id="U5QNA5"/>
<dbReference type="InterPro" id="IPR005149">
    <property type="entry name" value="Tscrpt_reg_PadR_N"/>
</dbReference>
<dbReference type="Pfam" id="PF03551">
    <property type="entry name" value="PadR"/>
    <property type="match status" value="1"/>
</dbReference>
<dbReference type="PANTHER" id="PTHR33169">
    <property type="entry name" value="PADR-FAMILY TRANSCRIPTIONAL REGULATOR"/>
    <property type="match status" value="1"/>
</dbReference>
<evidence type="ECO:0000313" key="2">
    <source>
        <dbReference type="EMBL" id="AGY59089.1"/>
    </source>
</evidence>
<dbReference type="Gene3D" id="1.10.10.10">
    <property type="entry name" value="Winged helix-like DNA-binding domain superfamily/Winged helix DNA-binding domain"/>
    <property type="match status" value="1"/>
</dbReference>
<dbReference type="STRING" id="1183438.GKIL_2843"/>
<evidence type="ECO:0000313" key="3">
    <source>
        <dbReference type="Proteomes" id="UP000017396"/>
    </source>
</evidence>